<dbReference type="GO" id="GO:0071949">
    <property type="term" value="F:FAD binding"/>
    <property type="evidence" value="ECO:0007669"/>
    <property type="project" value="InterPro"/>
</dbReference>
<comment type="similarity">
    <text evidence="2">Belongs to the oxygen-dependent FAD-linked oxidoreductase family.</text>
</comment>
<comment type="cofactor">
    <cofactor evidence="1">
        <name>FAD</name>
        <dbReference type="ChEBI" id="CHEBI:57692"/>
    </cofactor>
</comment>
<accession>A0A0B5QE03</accession>
<name>A0A0B5QE03_CLOBE</name>
<proteinExistence type="inferred from homology"/>
<dbReference type="PANTHER" id="PTHR42973">
    <property type="entry name" value="BINDING OXIDOREDUCTASE, PUTATIVE (AFU_ORTHOLOGUE AFUA_1G17690)-RELATED"/>
    <property type="match status" value="1"/>
</dbReference>
<dbReference type="InterPro" id="IPR006094">
    <property type="entry name" value="Oxid_FAD_bind_N"/>
</dbReference>
<dbReference type="AlphaFoldDB" id="A0A0B5QE03"/>
<organism evidence="7 8">
    <name type="scientific">Clostridium beijerinckii</name>
    <name type="common">Clostridium MP</name>
    <dbReference type="NCBI Taxonomy" id="1520"/>
    <lineage>
        <taxon>Bacteria</taxon>
        <taxon>Bacillati</taxon>
        <taxon>Bacillota</taxon>
        <taxon>Clostridia</taxon>
        <taxon>Eubacteriales</taxon>
        <taxon>Clostridiaceae</taxon>
        <taxon>Clostridium</taxon>
    </lineage>
</organism>
<dbReference type="STRING" id="1520.LF65_03947"/>
<dbReference type="InterPro" id="IPR050416">
    <property type="entry name" value="FAD-linked_Oxidoreductase"/>
</dbReference>
<feature type="domain" description="FAD-binding PCMH-type" evidence="6">
    <location>
        <begin position="29"/>
        <end position="200"/>
    </location>
</feature>
<dbReference type="PANTHER" id="PTHR42973:SF39">
    <property type="entry name" value="FAD-BINDING PCMH-TYPE DOMAIN-CONTAINING PROTEIN"/>
    <property type="match status" value="1"/>
</dbReference>
<keyword evidence="5" id="KW-0560">Oxidoreductase</keyword>
<evidence type="ECO:0000256" key="3">
    <source>
        <dbReference type="ARBA" id="ARBA00022630"/>
    </source>
</evidence>
<evidence type="ECO:0000256" key="1">
    <source>
        <dbReference type="ARBA" id="ARBA00001974"/>
    </source>
</evidence>
<dbReference type="RefSeq" id="WP_041898289.1">
    <property type="nucleotide sequence ID" value="NZ_CP010086.2"/>
</dbReference>
<dbReference type="InterPro" id="IPR016169">
    <property type="entry name" value="FAD-bd_PCMH_sub2"/>
</dbReference>
<dbReference type="InterPro" id="IPR012951">
    <property type="entry name" value="BBE"/>
</dbReference>
<dbReference type="EMBL" id="CP010086">
    <property type="protein sequence ID" value="AJH00495.1"/>
    <property type="molecule type" value="Genomic_DNA"/>
</dbReference>
<keyword evidence="3" id="KW-0285">Flavoprotein</keyword>
<dbReference type="Pfam" id="PF01565">
    <property type="entry name" value="FAD_binding_4"/>
    <property type="match status" value="1"/>
</dbReference>
<dbReference type="Pfam" id="PF08031">
    <property type="entry name" value="BBE"/>
    <property type="match status" value="1"/>
</dbReference>
<dbReference type="InterPro" id="IPR016166">
    <property type="entry name" value="FAD-bd_PCMH"/>
</dbReference>
<evidence type="ECO:0000256" key="5">
    <source>
        <dbReference type="ARBA" id="ARBA00023002"/>
    </source>
</evidence>
<dbReference type="Gene3D" id="3.40.462.20">
    <property type="match status" value="1"/>
</dbReference>
<dbReference type="KEGG" id="cbei:LF65_03947"/>
<protein>
    <submittedName>
        <fullName evidence="7">FAD-linked oxidase</fullName>
    </submittedName>
</protein>
<dbReference type="Gene3D" id="3.30.465.10">
    <property type="match status" value="1"/>
</dbReference>
<evidence type="ECO:0000256" key="2">
    <source>
        <dbReference type="ARBA" id="ARBA00005466"/>
    </source>
</evidence>
<evidence type="ECO:0000313" key="8">
    <source>
        <dbReference type="Proteomes" id="UP000031866"/>
    </source>
</evidence>
<dbReference type="PROSITE" id="PS51387">
    <property type="entry name" value="FAD_PCMH"/>
    <property type="match status" value="1"/>
</dbReference>
<gene>
    <name evidence="7" type="ORF">LF65_03947</name>
</gene>
<reference evidence="8" key="1">
    <citation type="submission" date="2014-12" db="EMBL/GenBank/DDBJ databases">
        <title>Genome sequence of Clostridium beijerinckii strain 59B.</title>
        <authorList>
            <person name="Little G.T."/>
            <person name="Minton N.P."/>
        </authorList>
    </citation>
    <scope>NUCLEOTIDE SEQUENCE [LARGE SCALE GENOMIC DNA]</scope>
    <source>
        <strain evidence="8">59B</strain>
    </source>
</reference>
<dbReference type="Proteomes" id="UP000031866">
    <property type="component" value="Chromosome"/>
</dbReference>
<dbReference type="SUPFAM" id="SSF56176">
    <property type="entry name" value="FAD-binding/transporter-associated domain-like"/>
    <property type="match status" value="1"/>
</dbReference>
<evidence type="ECO:0000256" key="4">
    <source>
        <dbReference type="ARBA" id="ARBA00022827"/>
    </source>
</evidence>
<evidence type="ECO:0000313" key="7">
    <source>
        <dbReference type="EMBL" id="AJH00495.1"/>
    </source>
</evidence>
<evidence type="ECO:0000259" key="6">
    <source>
        <dbReference type="PROSITE" id="PS51387"/>
    </source>
</evidence>
<dbReference type="GO" id="GO:0016491">
    <property type="term" value="F:oxidoreductase activity"/>
    <property type="evidence" value="ECO:0007669"/>
    <property type="project" value="UniProtKB-KW"/>
</dbReference>
<dbReference type="InterPro" id="IPR036318">
    <property type="entry name" value="FAD-bd_PCMH-like_sf"/>
</dbReference>
<dbReference type="OrthoDB" id="545125at2"/>
<sequence>MRLNGLTGRVITPSDKEYPTLRLEYNLSINKFPLAIVYCYTPTDVSNAIKWCRKHHVGLRIRTGKHNYEGYSTDNGVIVIDTTPMDKIEVNTKNDTLKIQAGARLGNIYSVTSEKGYAFNGGTCPTVGISGLVLGGGIGLSCRNFGLVSDNLIELQLVNAKGDLITANNHIHRDLFWACRGAGGGNFGVVTSYTFRLHKVNYITLIQLRWNNISREKFINLWQCWLRTADKRISCFAGLNKKGIYLNGFFYGPKSEAERILKEFLLLPGLLDSSLIEYVPFIDAVKAIGAFYGPPDRFKATGRFVYCHLSKTNIRNLIKYIDCSPGDDCFIRLYTLGGKIKDFSSDYSAYYYRDASYIMGITADWEEYEDGNVFKNWVSQVFKYVETITNGSYVNFPYAGLKYYGYEYYGENYGILRIIKKIYDPENVFRFPQSIEP</sequence>
<keyword evidence="4" id="KW-0274">FAD</keyword>